<dbReference type="OrthoDB" id="113601at2759"/>
<feature type="compositionally biased region" description="Polar residues" evidence="1">
    <location>
        <begin position="413"/>
        <end position="425"/>
    </location>
</feature>
<name>A0A8K1FHW9_PYTOL</name>
<evidence type="ECO:0008006" key="4">
    <source>
        <dbReference type="Google" id="ProtNLM"/>
    </source>
</evidence>
<evidence type="ECO:0000313" key="3">
    <source>
        <dbReference type="Proteomes" id="UP000794436"/>
    </source>
</evidence>
<comment type="caution">
    <text evidence="2">The sequence shown here is derived from an EMBL/GenBank/DDBJ whole genome shotgun (WGS) entry which is preliminary data.</text>
</comment>
<feature type="compositionally biased region" description="Low complexity" evidence="1">
    <location>
        <begin position="433"/>
        <end position="456"/>
    </location>
</feature>
<dbReference type="Proteomes" id="UP000794436">
    <property type="component" value="Unassembled WGS sequence"/>
</dbReference>
<sequence>MVSDFPVPRNLLPRLRVTEEEYEARKQQMERVVRQTVEEYERFSGRDRGHTNHARWKHAATKGPISIFRERRSYTKQQQHKSSDDMIYGSLEDMYDEQGSGDGDVDGDLQDVSGETIPGRSLLMTGDLHGKVENALYALMSRSDEEYALTLEFLFEEVADCAVLHVLEEPSPSRPYNFMGYKWGVMKAPMGGRFLKHRDTIYLENTGMTYLSTGEQVGFHIMQHVEHPDFPDMPERNCVRSMQTLRFIYRQTGENVVQVFMLGVMDVSLNNLMRPFASLVTTDRVFRVTRVMECAEAKRLTKMMVKSRRARDGKTLSHHAKSSECSLCHQKKKLFTTVSLVDCSICAQMICSRCRAHRRIYVSDGVVGRFHRIGCCKACVLKANEVPPAVVVQEDPVHLDLAMHLVRQRSSRDLSSGSGTINDMQTRVRRSNSDSSVVSVERSVRSTASSSRSRGSNQDRHRVPEAGQYSTHYQRSATAKTQSLAPLAKNKTEPAPVPATLYSSVPRPQTDLFMQMLELQKAADTAFQTTQQNERMIQHTQRP</sequence>
<feature type="region of interest" description="Disordered" evidence="1">
    <location>
        <begin position="409"/>
        <end position="503"/>
    </location>
</feature>
<evidence type="ECO:0000313" key="2">
    <source>
        <dbReference type="EMBL" id="TMW59173.1"/>
    </source>
</evidence>
<feature type="compositionally biased region" description="Polar residues" evidence="1">
    <location>
        <begin position="468"/>
        <end position="484"/>
    </location>
</feature>
<evidence type="ECO:0000256" key="1">
    <source>
        <dbReference type="SAM" id="MobiDB-lite"/>
    </source>
</evidence>
<dbReference type="InterPro" id="IPR052727">
    <property type="entry name" value="Rab4/Rab5_effector"/>
</dbReference>
<dbReference type="PANTHER" id="PTHR13510">
    <property type="entry name" value="FYVE-FINGER-CONTAINING RAB5 EFFECTOR PROTEIN RABENOSYN-5-RELATED"/>
    <property type="match status" value="1"/>
</dbReference>
<organism evidence="2 3">
    <name type="scientific">Pythium oligandrum</name>
    <name type="common">Mycoparasitic fungus</name>
    <dbReference type="NCBI Taxonomy" id="41045"/>
    <lineage>
        <taxon>Eukaryota</taxon>
        <taxon>Sar</taxon>
        <taxon>Stramenopiles</taxon>
        <taxon>Oomycota</taxon>
        <taxon>Peronosporomycetes</taxon>
        <taxon>Pythiales</taxon>
        <taxon>Pythiaceae</taxon>
        <taxon>Pythium</taxon>
    </lineage>
</organism>
<gene>
    <name evidence="2" type="ORF">Poli38472_007318</name>
</gene>
<accession>A0A8K1FHW9</accession>
<dbReference type="AlphaFoldDB" id="A0A8K1FHW9"/>
<dbReference type="EMBL" id="SPLM01000110">
    <property type="protein sequence ID" value="TMW59173.1"/>
    <property type="molecule type" value="Genomic_DNA"/>
</dbReference>
<proteinExistence type="predicted"/>
<dbReference type="PANTHER" id="PTHR13510:SF44">
    <property type="entry name" value="RABENOSYN-5"/>
    <property type="match status" value="1"/>
</dbReference>
<keyword evidence="3" id="KW-1185">Reference proteome</keyword>
<reference evidence="2" key="1">
    <citation type="submission" date="2019-03" db="EMBL/GenBank/DDBJ databases">
        <title>Long read genome sequence of the mycoparasitic Pythium oligandrum ATCC 38472 isolated from sugarbeet rhizosphere.</title>
        <authorList>
            <person name="Gaulin E."/>
        </authorList>
    </citation>
    <scope>NUCLEOTIDE SEQUENCE</scope>
    <source>
        <strain evidence="2">ATCC 38472_TT</strain>
    </source>
</reference>
<protein>
    <recommendedName>
        <fullName evidence="4">FYVE-type domain-containing protein</fullName>
    </recommendedName>
</protein>